<evidence type="ECO:0000313" key="5">
    <source>
        <dbReference type="Proteomes" id="UP001143548"/>
    </source>
</evidence>
<dbReference type="Gene3D" id="2.130.10.10">
    <property type="entry name" value="YVTN repeat-like/Quinoprotein amine dehydrogenase"/>
    <property type="match status" value="1"/>
</dbReference>
<dbReference type="PROSITE" id="PS50294">
    <property type="entry name" value="WD_REPEATS_REGION"/>
    <property type="match status" value="2"/>
</dbReference>
<evidence type="ECO:0000256" key="1">
    <source>
        <dbReference type="ARBA" id="ARBA00022574"/>
    </source>
</evidence>
<accession>A0A9W5YXG3</accession>
<dbReference type="EMBL" id="BROQ01000083">
    <property type="protein sequence ID" value="GKZ24323.1"/>
    <property type="molecule type" value="Genomic_DNA"/>
</dbReference>
<evidence type="ECO:0000313" key="4">
    <source>
        <dbReference type="EMBL" id="GKZ24323.1"/>
    </source>
</evidence>
<dbReference type="InterPro" id="IPR019775">
    <property type="entry name" value="WD40_repeat_CS"/>
</dbReference>
<dbReference type="InterPro" id="IPR001680">
    <property type="entry name" value="WD40_rpt"/>
</dbReference>
<sequence>MAAIAPLQIYRAGLVFAPTKSIIKQIFISKVKDQLAVETAVEDSWSSNLQTFEGHSSTVHSVAFSPDGRTLASASDDKTIKLWDTATGVEQRTLTGHSSSVWSVAFSPDGRTLASAAYDNTIKLWDTATGVEQRTLTGHVGTVESVVNQPTTSYSISVADSWVSLRGERALWLPIDYRPFVCFAIRDTMLALGLKSGRVPIIRFDI</sequence>
<keyword evidence="2" id="KW-0677">Repeat</keyword>
<dbReference type="PROSITE" id="PS00678">
    <property type="entry name" value="WD_REPEATS_1"/>
    <property type="match status" value="2"/>
</dbReference>
<dbReference type="InterPro" id="IPR015943">
    <property type="entry name" value="WD40/YVTN_repeat-like_dom_sf"/>
</dbReference>
<name>A0A9W5YXG3_9EURO</name>
<dbReference type="PANTHER" id="PTHR19848">
    <property type="entry name" value="WD40 REPEAT PROTEIN"/>
    <property type="match status" value="1"/>
</dbReference>
<dbReference type="AlphaFoldDB" id="A0A9W5YXG3"/>
<evidence type="ECO:0008006" key="6">
    <source>
        <dbReference type="Google" id="ProtNLM"/>
    </source>
</evidence>
<evidence type="ECO:0000256" key="3">
    <source>
        <dbReference type="PROSITE-ProRule" id="PRU00221"/>
    </source>
</evidence>
<dbReference type="PROSITE" id="PS50082">
    <property type="entry name" value="WD_REPEATS_2"/>
    <property type="match status" value="2"/>
</dbReference>
<dbReference type="SUPFAM" id="SSF50978">
    <property type="entry name" value="WD40 repeat-like"/>
    <property type="match status" value="1"/>
</dbReference>
<dbReference type="Pfam" id="PF00400">
    <property type="entry name" value="WD40"/>
    <property type="match status" value="2"/>
</dbReference>
<gene>
    <name evidence="4" type="ORF">AbraCBS73388_011130</name>
</gene>
<comment type="caution">
    <text evidence="4">The sequence shown here is derived from an EMBL/GenBank/DDBJ whole genome shotgun (WGS) entry which is preliminary data.</text>
</comment>
<evidence type="ECO:0000256" key="2">
    <source>
        <dbReference type="ARBA" id="ARBA00022737"/>
    </source>
</evidence>
<feature type="repeat" description="WD" evidence="3">
    <location>
        <begin position="94"/>
        <end position="135"/>
    </location>
</feature>
<feature type="repeat" description="WD" evidence="3">
    <location>
        <begin position="52"/>
        <end position="93"/>
    </location>
</feature>
<dbReference type="PANTHER" id="PTHR19848:SF8">
    <property type="entry name" value="F-BOX AND WD REPEAT DOMAIN CONTAINING 7"/>
    <property type="match status" value="1"/>
</dbReference>
<dbReference type="InterPro" id="IPR036322">
    <property type="entry name" value="WD40_repeat_dom_sf"/>
</dbReference>
<organism evidence="4 5">
    <name type="scientific">Aspergillus brasiliensis</name>
    <dbReference type="NCBI Taxonomy" id="319629"/>
    <lineage>
        <taxon>Eukaryota</taxon>
        <taxon>Fungi</taxon>
        <taxon>Dikarya</taxon>
        <taxon>Ascomycota</taxon>
        <taxon>Pezizomycotina</taxon>
        <taxon>Eurotiomycetes</taxon>
        <taxon>Eurotiomycetidae</taxon>
        <taxon>Eurotiales</taxon>
        <taxon>Aspergillaceae</taxon>
        <taxon>Aspergillus</taxon>
        <taxon>Aspergillus subgen. Circumdati</taxon>
    </lineage>
</organism>
<keyword evidence="1 3" id="KW-0853">WD repeat</keyword>
<dbReference type="Proteomes" id="UP001143548">
    <property type="component" value="Unassembled WGS sequence"/>
</dbReference>
<dbReference type="SMART" id="SM00320">
    <property type="entry name" value="WD40"/>
    <property type="match status" value="2"/>
</dbReference>
<dbReference type="PRINTS" id="PR00320">
    <property type="entry name" value="GPROTEINBRPT"/>
</dbReference>
<reference evidence="4" key="1">
    <citation type="submission" date="2022-07" db="EMBL/GenBank/DDBJ databases">
        <title>Taxonomy of Aspergillus series Nigri: significant species reduction supported by multi-species coalescent approaches.</title>
        <authorList>
            <person name="Bian C."/>
            <person name="Kusuya Y."/>
            <person name="Sklenar F."/>
            <person name="D'hooge E."/>
            <person name="Yaguchi T."/>
            <person name="Takahashi H."/>
            <person name="Hubka V."/>
        </authorList>
    </citation>
    <scope>NUCLEOTIDE SEQUENCE</scope>
    <source>
        <strain evidence="4">CBS 733.88</strain>
    </source>
</reference>
<dbReference type="InterPro" id="IPR020472">
    <property type="entry name" value="WD40_PAC1"/>
</dbReference>
<proteinExistence type="predicted"/>
<protein>
    <recommendedName>
        <fullName evidence="6">Anaphase-promoting complex subunit 4 WD40 domain-containing protein</fullName>
    </recommendedName>
</protein>